<dbReference type="Gene3D" id="3.90.1300.10">
    <property type="entry name" value="Amidase signature (AS) domain"/>
    <property type="match status" value="1"/>
</dbReference>
<dbReference type="Proteomes" id="UP000594364">
    <property type="component" value="Chromosome 3"/>
</dbReference>
<accession>A0A7S9KSM4</accession>
<dbReference type="InterPro" id="IPR036928">
    <property type="entry name" value="AS_sf"/>
</dbReference>
<dbReference type="EMBL" id="CP031387">
    <property type="protein sequence ID" value="QPH01023.1"/>
    <property type="molecule type" value="Genomic_DNA"/>
</dbReference>
<dbReference type="OrthoDB" id="566138at2759"/>
<sequence>MPAWRSKRITDNYYCSSMMVISTALKFALAVACSLLALGIEAAGPLNLNNLPSLLNATLDELRYGLDFGLFTSVDLTRVYIERIKEVTNDLRPVTEINPDALSIAAKMDAEREEKKIVGGLHGIPVLIEDNMATLDKMNTTAGSYALVGAVPKEESTVVAKLRKAGAIILGKTNMSEWAGMRSFNTSNGWSAYGGQTKGAYFPGQDPWGSSSGSAVASSIGLAWASLGTETDGSLSSTANANNVVAIKPTVGLTSRYMVIPVSERQDSVGPMARTVKDAAYLLAAIAGRDAKDTRERSTSDFPFEDSKLPDYVAACKKDGLHGKRIGVLRHPFGTSAQSPAENEPMYREFLGALETFASAGAVIVRDIDMPGEALLNHGTAYPISLNADLRGNLGRYYLELLQTNPANVKSLEDVVRFTHSHPKEEYPTRDTRLWDDALAFVDNSTEILRSHLRLLYYGGHGGVIGALHNFTLDAIAVPTAMMPRTPAVIGSPFISVPLGKMPHDTPVKPDASGVLNATAPNAPFGLSFLGRVWGEETLIEIAYAFEQRTMARQEIHPYIEPRTELRDVIGKA</sequence>
<keyword evidence="3" id="KW-1185">Reference proteome</keyword>
<reference evidence="2 3" key="1">
    <citation type="journal article" date="2018" name="PLoS Genet.">
        <title>Repeat elements organise 3D genome structure and mediate transcription in the filamentous fungus Epichloe festucae.</title>
        <authorList>
            <person name="Winter D.J."/>
            <person name="Ganley A.R.D."/>
            <person name="Young C.A."/>
            <person name="Liachko I."/>
            <person name="Schardl C.L."/>
            <person name="Dupont P.Y."/>
            <person name="Berry D."/>
            <person name="Ram A."/>
            <person name="Scott B."/>
            <person name="Cox M.P."/>
        </authorList>
    </citation>
    <scope>NUCLEOTIDE SEQUENCE [LARGE SCALE GENOMIC DNA]</scope>
    <source>
        <strain evidence="2 3">Fl1</strain>
    </source>
</reference>
<protein>
    <recommendedName>
        <fullName evidence="1">Amidase domain-containing protein</fullName>
    </recommendedName>
</protein>
<evidence type="ECO:0000313" key="3">
    <source>
        <dbReference type="Proteomes" id="UP000594364"/>
    </source>
</evidence>
<organism evidence="2 3">
    <name type="scientific">Epichloe festucae (strain Fl1)</name>
    <dbReference type="NCBI Taxonomy" id="877507"/>
    <lineage>
        <taxon>Eukaryota</taxon>
        <taxon>Fungi</taxon>
        <taxon>Dikarya</taxon>
        <taxon>Ascomycota</taxon>
        <taxon>Pezizomycotina</taxon>
        <taxon>Sordariomycetes</taxon>
        <taxon>Hypocreomycetidae</taxon>
        <taxon>Hypocreales</taxon>
        <taxon>Clavicipitaceae</taxon>
        <taxon>Epichloe</taxon>
    </lineage>
</organism>
<evidence type="ECO:0000313" key="2">
    <source>
        <dbReference type="EMBL" id="QPH01023.1"/>
    </source>
</evidence>
<dbReference type="Pfam" id="PF01425">
    <property type="entry name" value="Amidase"/>
    <property type="match status" value="1"/>
</dbReference>
<dbReference type="PANTHER" id="PTHR42678:SF34">
    <property type="entry name" value="OS04G0183300 PROTEIN"/>
    <property type="match status" value="1"/>
</dbReference>
<dbReference type="SUPFAM" id="SSF75304">
    <property type="entry name" value="Amidase signature (AS) enzymes"/>
    <property type="match status" value="1"/>
</dbReference>
<dbReference type="PANTHER" id="PTHR42678">
    <property type="entry name" value="AMIDASE"/>
    <property type="match status" value="1"/>
</dbReference>
<name>A0A7S9KSM4_EPIFF</name>
<proteinExistence type="predicted"/>
<feature type="domain" description="Amidase" evidence="1">
    <location>
        <begin position="75"/>
        <end position="539"/>
    </location>
</feature>
<evidence type="ECO:0000259" key="1">
    <source>
        <dbReference type="Pfam" id="PF01425"/>
    </source>
</evidence>
<dbReference type="InterPro" id="IPR023631">
    <property type="entry name" value="Amidase_dom"/>
</dbReference>
<dbReference type="AlphaFoldDB" id="A0A7S9KSM4"/>
<gene>
    <name evidence="2" type="ORF">C2857_005212</name>
</gene>